<dbReference type="AlphaFoldDB" id="A0A976SIY9"/>
<proteinExistence type="predicted"/>
<dbReference type="EMBL" id="CP056070">
    <property type="protein sequence ID" value="UVC49712.1"/>
    <property type="molecule type" value="Genomic_DNA"/>
</dbReference>
<accession>A0A976SIY9</accession>
<reference evidence="1" key="1">
    <citation type="submission" date="2022-07" db="EMBL/GenBank/DDBJ databases">
        <title>Evaluation of T. orientalis genome assembly methods using nanopore sequencing and analysis of variation between genomes.</title>
        <authorList>
            <person name="Yam J."/>
            <person name="Micallef M.L."/>
            <person name="Liu M."/>
            <person name="Djordjevic S.P."/>
            <person name="Bogema D.R."/>
            <person name="Jenkins C."/>
        </authorList>
    </citation>
    <scope>NUCLEOTIDE SEQUENCE</scope>
    <source>
        <strain evidence="1">Goon Nure</strain>
    </source>
</reference>
<evidence type="ECO:0000313" key="1">
    <source>
        <dbReference type="EMBL" id="UVC49712.1"/>
    </source>
</evidence>
<name>A0A976SIY9_THEOR</name>
<protein>
    <submittedName>
        <fullName evidence="1">Uncharacterized protein</fullName>
    </submittedName>
</protein>
<sequence length="215" mass="23109">MMVKRSHSRTNNSKGELNTTLTSMCDEKYITSNAMKFAIFAVAALVAKFAAAESAPTVGSVNLKDLGFVLWGPHAEGTVDKTKCPLGTLPDRVFLHKTVKHGDHFFTWVKPVHGLVNELVCDSHAVWKGLAGELLLDFHFFGKAAGVKLVHLEHLTALGGVAHVFLKFEGTAAGKAVGHAVFVKEVAALMDAAFLNVKALPAHALLHELAFHHAA</sequence>
<dbReference type="Proteomes" id="UP000244811">
    <property type="component" value="Chromosome 3"/>
</dbReference>
<organism evidence="1 2">
    <name type="scientific">Theileria orientalis</name>
    <dbReference type="NCBI Taxonomy" id="68886"/>
    <lineage>
        <taxon>Eukaryota</taxon>
        <taxon>Sar</taxon>
        <taxon>Alveolata</taxon>
        <taxon>Apicomplexa</taxon>
        <taxon>Aconoidasida</taxon>
        <taxon>Piroplasmida</taxon>
        <taxon>Theileriidae</taxon>
        <taxon>Theileria</taxon>
    </lineage>
</organism>
<gene>
    <name evidence="1" type="ORF">MACK_003822</name>
</gene>
<evidence type="ECO:0000313" key="2">
    <source>
        <dbReference type="Proteomes" id="UP000244811"/>
    </source>
</evidence>